<name>A0A6M3L4F3_9ZZZZ</name>
<organism evidence="1">
    <name type="scientific">viral metagenome</name>
    <dbReference type="NCBI Taxonomy" id="1070528"/>
    <lineage>
        <taxon>unclassified sequences</taxon>
        <taxon>metagenomes</taxon>
        <taxon>organismal metagenomes</taxon>
    </lineage>
</organism>
<dbReference type="EMBL" id="MT142775">
    <property type="protein sequence ID" value="QJA88394.1"/>
    <property type="molecule type" value="Genomic_DNA"/>
</dbReference>
<evidence type="ECO:0000313" key="1">
    <source>
        <dbReference type="EMBL" id="QJA88394.1"/>
    </source>
</evidence>
<sequence>MTLLNGIVAPSGVMQDMEARIFSSNLDAADGDFSVKFIGGYDPMSTEEEVGAHGVPLNTRNLGTGYRRENEFYDFFYNRMYVLIESNFYYGNEIQAGLVVFPVSYDAEIWNAYLERTVSLNALNWVGGEGISVSGISTPVSFLPLENGLFSFSISEIGPMIISASGTFSFDTEDANILITGSRGLPIVTPPDRAGYSEIRYWSTDILPSQDGTEKRVSRMSEPKRAVEYNYIPQAQEGVELMQNLMLVGSKYTIVQPLWFSKTVLDGDTDGSPTVNCNTSYGEFNTGDYVLLRMSDSYYDVRQIESVVSGVSGSLTFTNSPRAFPAGSAVLPCIQATAERISPSAGAYRKAIKFQVKVKEL</sequence>
<accession>A0A6M3L4F3</accession>
<reference evidence="1" key="1">
    <citation type="submission" date="2020-03" db="EMBL/GenBank/DDBJ databases">
        <title>The deep terrestrial virosphere.</title>
        <authorList>
            <person name="Holmfeldt K."/>
            <person name="Nilsson E."/>
            <person name="Simone D."/>
            <person name="Lopez-Fernandez M."/>
            <person name="Wu X."/>
            <person name="de Brujin I."/>
            <person name="Lundin D."/>
            <person name="Andersson A."/>
            <person name="Bertilsson S."/>
            <person name="Dopson M."/>
        </authorList>
    </citation>
    <scope>NUCLEOTIDE SEQUENCE</scope>
    <source>
        <strain evidence="1">MM415B02770</strain>
    </source>
</reference>
<proteinExistence type="predicted"/>
<dbReference type="AlphaFoldDB" id="A0A6M3L4F3"/>
<gene>
    <name evidence="1" type="ORF">MM415B02770_0004</name>
</gene>
<protein>
    <submittedName>
        <fullName evidence="1">Putative tail protein</fullName>
    </submittedName>
</protein>